<dbReference type="SUPFAM" id="SSF51658">
    <property type="entry name" value="Xylose isomerase-like"/>
    <property type="match status" value="1"/>
</dbReference>
<evidence type="ECO:0000259" key="1">
    <source>
        <dbReference type="Pfam" id="PF01261"/>
    </source>
</evidence>
<sequence>MSAFKYSLNSSTIKPAPVIEKIHVAATAGYSAIELWHDDLDRHVAEGGTLQDVRKALDDTGLEVPTTVMLKGWCLPDGPEYEAGIAECRRRLEQSVIVGAKHAVAGPPHDTVDYELAGRRYRELLEMGIEMGVRPAMEYLGIARDINSIADALEIMERSGHPEATIVLDPFHDFRGGAGPEDIARLKAEQIAVCHFDDAPADPPASEQRDPDRVMPGEGVIDLQRVLTLLRQVGYSGWISLELFREDLWQRDPLEVARLGLERMRAVCEA</sequence>
<dbReference type="InterPro" id="IPR050312">
    <property type="entry name" value="IolE/XylAMocC-like"/>
</dbReference>
<dbReference type="GO" id="GO:0016853">
    <property type="term" value="F:isomerase activity"/>
    <property type="evidence" value="ECO:0007669"/>
    <property type="project" value="UniProtKB-KW"/>
</dbReference>
<dbReference type="RefSeq" id="WP_145367371.1">
    <property type="nucleotide sequence ID" value="NZ_CP036275.1"/>
</dbReference>
<feature type="domain" description="Xylose isomerase-like TIM barrel" evidence="1">
    <location>
        <begin position="23"/>
        <end position="266"/>
    </location>
</feature>
<gene>
    <name evidence="2" type="primary">iolI_2</name>
    <name evidence="2" type="ORF">Mal4_10340</name>
</gene>
<dbReference type="PANTHER" id="PTHR12110:SF48">
    <property type="entry name" value="BLL3656 PROTEIN"/>
    <property type="match status" value="1"/>
</dbReference>
<dbReference type="InterPro" id="IPR013022">
    <property type="entry name" value="Xyl_isomerase-like_TIM-brl"/>
</dbReference>
<dbReference type="KEGG" id="mri:Mal4_10340"/>
<organism evidence="2 3">
    <name type="scientific">Maioricimonas rarisocia</name>
    <dbReference type="NCBI Taxonomy" id="2528026"/>
    <lineage>
        <taxon>Bacteria</taxon>
        <taxon>Pseudomonadati</taxon>
        <taxon>Planctomycetota</taxon>
        <taxon>Planctomycetia</taxon>
        <taxon>Planctomycetales</taxon>
        <taxon>Planctomycetaceae</taxon>
        <taxon>Maioricimonas</taxon>
    </lineage>
</organism>
<evidence type="ECO:0000313" key="3">
    <source>
        <dbReference type="Proteomes" id="UP000320496"/>
    </source>
</evidence>
<accession>A0A517Z2N7</accession>
<dbReference type="InterPro" id="IPR036237">
    <property type="entry name" value="Xyl_isomerase-like_sf"/>
</dbReference>
<keyword evidence="2" id="KW-0413">Isomerase</keyword>
<dbReference type="AlphaFoldDB" id="A0A517Z2N7"/>
<name>A0A517Z2N7_9PLAN</name>
<proteinExistence type="predicted"/>
<dbReference type="EC" id="5.3.99.-" evidence="2"/>
<dbReference type="Pfam" id="PF01261">
    <property type="entry name" value="AP_endonuc_2"/>
    <property type="match status" value="1"/>
</dbReference>
<protein>
    <submittedName>
        <fullName evidence="2">Inosose isomerase</fullName>
        <ecNumber evidence="2">5.3.99.-</ecNumber>
    </submittedName>
</protein>
<reference evidence="2 3" key="1">
    <citation type="submission" date="2019-02" db="EMBL/GenBank/DDBJ databases">
        <title>Deep-cultivation of Planctomycetes and their phenomic and genomic characterization uncovers novel biology.</title>
        <authorList>
            <person name="Wiegand S."/>
            <person name="Jogler M."/>
            <person name="Boedeker C."/>
            <person name="Pinto D."/>
            <person name="Vollmers J."/>
            <person name="Rivas-Marin E."/>
            <person name="Kohn T."/>
            <person name="Peeters S.H."/>
            <person name="Heuer A."/>
            <person name="Rast P."/>
            <person name="Oberbeckmann S."/>
            <person name="Bunk B."/>
            <person name="Jeske O."/>
            <person name="Meyerdierks A."/>
            <person name="Storesund J.E."/>
            <person name="Kallscheuer N."/>
            <person name="Luecker S."/>
            <person name="Lage O.M."/>
            <person name="Pohl T."/>
            <person name="Merkel B.J."/>
            <person name="Hornburger P."/>
            <person name="Mueller R.-W."/>
            <person name="Bruemmer F."/>
            <person name="Labrenz M."/>
            <person name="Spormann A.M."/>
            <person name="Op den Camp H."/>
            <person name="Overmann J."/>
            <person name="Amann R."/>
            <person name="Jetten M.S.M."/>
            <person name="Mascher T."/>
            <person name="Medema M.H."/>
            <person name="Devos D.P."/>
            <person name="Kaster A.-K."/>
            <person name="Ovreas L."/>
            <person name="Rohde M."/>
            <person name="Galperin M.Y."/>
            <person name="Jogler C."/>
        </authorList>
    </citation>
    <scope>NUCLEOTIDE SEQUENCE [LARGE SCALE GENOMIC DNA]</scope>
    <source>
        <strain evidence="2 3">Mal4</strain>
    </source>
</reference>
<dbReference type="Gene3D" id="3.20.20.150">
    <property type="entry name" value="Divalent-metal-dependent TIM barrel enzymes"/>
    <property type="match status" value="1"/>
</dbReference>
<dbReference type="EMBL" id="CP036275">
    <property type="protein sequence ID" value="QDU36738.1"/>
    <property type="molecule type" value="Genomic_DNA"/>
</dbReference>
<dbReference type="Proteomes" id="UP000320496">
    <property type="component" value="Chromosome"/>
</dbReference>
<dbReference type="PANTHER" id="PTHR12110">
    <property type="entry name" value="HYDROXYPYRUVATE ISOMERASE"/>
    <property type="match status" value="1"/>
</dbReference>
<dbReference type="OrthoDB" id="9814946at2"/>
<keyword evidence="3" id="KW-1185">Reference proteome</keyword>
<evidence type="ECO:0000313" key="2">
    <source>
        <dbReference type="EMBL" id="QDU36738.1"/>
    </source>
</evidence>